<feature type="compositionally biased region" description="Gly residues" evidence="3">
    <location>
        <begin position="578"/>
        <end position="596"/>
    </location>
</feature>
<dbReference type="InterPro" id="IPR031330">
    <property type="entry name" value="Gly_Hdrlase_35_cat"/>
</dbReference>
<organism evidence="6 7">
    <name type="scientific">Planomonospora sphaerica</name>
    <dbReference type="NCBI Taxonomy" id="161355"/>
    <lineage>
        <taxon>Bacteria</taxon>
        <taxon>Bacillati</taxon>
        <taxon>Actinomycetota</taxon>
        <taxon>Actinomycetes</taxon>
        <taxon>Streptosporangiales</taxon>
        <taxon>Streptosporangiaceae</taxon>
        <taxon>Planomonospora</taxon>
    </lineage>
</organism>
<evidence type="ECO:0000313" key="6">
    <source>
        <dbReference type="EMBL" id="GAT66654.1"/>
    </source>
</evidence>
<dbReference type="Pfam" id="PF22369">
    <property type="entry name" value="GLMA_2nd"/>
    <property type="match status" value="1"/>
</dbReference>
<evidence type="ECO:0000313" key="7">
    <source>
        <dbReference type="Proteomes" id="UP000077701"/>
    </source>
</evidence>
<proteinExistence type="inferred from homology"/>
<name>A0A161LGT2_9ACTN</name>
<dbReference type="Gene3D" id="3.20.20.80">
    <property type="entry name" value="Glycosidases"/>
    <property type="match status" value="1"/>
</dbReference>
<gene>
    <name evidence="6" type="ORF">PS9374_02304</name>
</gene>
<dbReference type="Pfam" id="PF01301">
    <property type="entry name" value="Glyco_hydro_35"/>
    <property type="match status" value="1"/>
</dbReference>
<evidence type="ECO:0000256" key="1">
    <source>
        <dbReference type="ARBA" id="ARBA00009809"/>
    </source>
</evidence>
<reference evidence="6 7" key="1">
    <citation type="journal article" date="2016" name="Genome Announc.">
        <title>Draft Genome Sequence of Planomonospora sphaerica JCM9374, a Rare Actinomycete.</title>
        <authorList>
            <person name="Dohra H."/>
            <person name="Suzuki T."/>
            <person name="Inoue Y."/>
            <person name="Kodani S."/>
        </authorList>
    </citation>
    <scope>NUCLEOTIDE SEQUENCE [LARGE SCALE GENOMIC DNA]</scope>
    <source>
        <strain evidence="6 7">JCM 9374</strain>
    </source>
</reference>
<keyword evidence="7" id="KW-1185">Reference proteome</keyword>
<evidence type="ECO:0000256" key="3">
    <source>
        <dbReference type="SAM" id="MobiDB-lite"/>
    </source>
</evidence>
<dbReference type="GO" id="GO:0004553">
    <property type="term" value="F:hydrolase activity, hydrolyzing O-glycosyl compounds"/>
    <property type="evidence" value="ECO:0007669"/>
    <property type="project" value="InterPro"/>
</dbReference>
<dbReference type="InterPro" id="IPR054746">
    <property type="entry name" value="GLMA-like_second"/>
</dbReference>
<comment type="similarity">
    <text evidence="1 2">Belongs to the glycosyl hydrolase 35 family.</text>
</comment>
<accession>A0A161LGT2</accession>
<feature type="domain" description="Glycoside hydrolase 35 catalytic" evidence="4">
    <location>
        <begin position="11"/>
        <end position="115"/>
    </location>
</feature>
<dbReference type="AlphaFoldDB" id="A0A161LGT2"/>
<dbReference type="PANTHER" id="PTHR23421">
    <property type="entry name" value="BETA-GALACTOSIDASE RELATED"/>
    <property type="match status" value="1"/>
</dbReference>
<dbReference type="RefSeq" id="WP_068896790.1">
    <property type="nucleotide sequence ID" value="NZ_BDCX01000005.1"/>
</dbReference>
<feature type="compositionally biased region" description="Low complexity" evidence="3">
    <location>
        <begin position="560"/>
        <end position="577"/>
    </location>
</feature>
<evidence type="ECO:0000256" key="2">
    <source>
        <dbReference type="RuleBase" id="RU003679"/>
    </source>
</evidence>
<dbReference type="SUPFAM" id="SSF51445">
    <property type="entry name" value="(Trans)glycosidases"/>
    <property type="match status" value="1"/>
</dbReference>
<evidence type="ECO:0000259" key="5">
    <source>
        <dbReference type="Pfam" id="PF22369"/>
    </source>
</evidence>
<comment type="caution">
    <text evidence="6">The sequence shown here is derived from an EMBL/GenBank/DDBJ whole genome shotgun (WGS) entry which is preliminary data.</text>
</comment>
<dbReference type="InterPro" id="IPR017853">
    <property type="entry name" value="GH"/>
</dbReference>
<dbReference type="STRING" id="161355.PS9374_02304"/>
<dbReference type="GO" id="GO:0005975">
    <property type="term" value="P:carbohydrate metabolic process"/>
    <property type="evidence" value="ECO:0007669"/>
    <property type="project" value="InterPro"/>
</dbReference>
<evidence type="ECO:0000259" key="4">
    <source>
        <dbReference type="Pfam" id="PF01301"/>
    </source>
</evidence>
<feature type="domain" description="GLMA-like second" evidence="5">
    <location>
        <begin position="474"/>
        <end position="560"/>
    </location>
</feature>
<dbReference type="OrthoDB" id="9813184at2"/>
<dbReference type="InterPro" id="IPR001944">
    <property type="entry name" value="Glycoside_Hdrlase_35"/>
</dbReference>
<dbReference type="Proteomes" id="UP000077701">
    <property type="component" value="Unassembled WGS sequence"/>
</dbReference>
<sequence length="714" mass="75323">MTIEVRDGVTVLDGEPRLLVTADYPYYRDHPSVWADRITAIRDELGITIVTCYIPWRHHQPEAGSPPDFTGSTHPSRDVVGFLALCRSLGVEVVAKPGPFIHAETDFGGLPDWVDPEADGLIEPLLDAAGAPARWAGRQLPAPLGAVFDAHATRWLEAVGEQVLTGARHPDGPVVLVQIANEGVFTNGALPLSAYDYSASGLAFFRAGLERRYGTPEEYNRVHATEVRGWDEIEPPREWTAPARPEEQQAYADWGRFHADYLTEVYHRWTRAVGCGVPVVVNLNPPAGDHHSFDDWLARVRPEMWDGVHYGFTNWMGVVSADPDAQARYVLAAKRAPGPNLEENWGFSELYDRAYADATTSFHQSLLALAAGATGFNVYTAAGTSGWPPGLDSVHAAPYPDCAPIGADGTAGAKAPAVRALAEFFARHGAEFLECAPVHGGAFGLYLPYAGIAAWAPPGSGAPECGRALRAFHDRMRAAGLDYRVLDLESADALEPGSCPRLTVPGGPFMHRRVQRLLAGYVAGGGLLDVDGALPELDEDLRPCRILADALGGTAAPQSGTADAGGAAGTDGVDGVDGAPGTGGTGTGGTEAGGTARGPRVVEGDADAFLRVHPDRDVAYLTVLAMSGHEGPVRIDLDGRETEVVTARGGAAVLRLVAGALDDFLVKGVNGHLDSAVAAAVRTGGAVYAAEEPADLVRIGGPVITRPCQLSPLG</sequence>
<dbReference type="EMBL" id="BDCX01000005">
    <property type="protein sequence ID" value="GAT66654.1"/>
    <property type="molecule type" value="Genomic_DNA"/>
</dbReference>
<protein>
    <submittedName>
        <fullName evidence="6">Beta-galactosidase</fullName>
    </submittedName>
</protein>
<feature type="region of interest" description="Disordered" evidence="3">
    <location>
        <begin position="554"/>
        <end position="600"/>
    </location>
</feature>
<reference evidence="7" key="2">
    <citation type="submission" date="2016-04" db="EMBL/GenBank/DDBJ databases">
        <title>Planomonospora sphaerica JCM9374 whole genome shotgun sequence.</title>
        <authorList>
            <person name="Suzuki T."/>
            <person name="Dohra H."/>
            <person name="Kodani S."/>
        </authorList>
    </citation>
    <scope>NUCLEOTIDE SEQUENCE [LARGE SCALE GENOMIC DNA]</scope>
    <source>
        <strain evidence="7">JCM 9374</strain>
    </source>
</reference>